<gene>
    <name evidence="5" type="primary">accB</name>
    <name evidence="5" type="ORF">FZ622_01740</name>
</gene>
<dbReference type="Pfam" id="PF00364">
    <property type="entry name" value="Biotin_lipoyl"/>
    <property type="match status" value="1"/>
</dbReference>
<evidence type="ECO:0000256" key="3">
    <source>
        <dbReference type="RuleBase" id="RU364072"/>
    </source>
</evidence>
<proteinExistence type="predicted"/>
<dbReference type="InterPro" id="IPR050709">
    <property type="entry name" value="Biotin_Carboxyl_Carrier/Decarb"/>
</dbReference>
<feature type="domain" description="Lipoyl-binding" evidence="4">
    <location>
        <begin position="82"/>
        <end position="158"/>
    </location>
</feature>
<evidence type="ECO:0000256" key="2">
    <source>
        <dbReference type="ARBA" id="ARBA00023267"/>
    </source>
</evidence>
<dbReference type="Gene3D" id="2.40.50.100">
    <property type="match status" value="1"/>
</dbReference>
<protein>
    <recommendedName>
        <fullName evidence="1 3">Biotin carboxyl carrier protein of acetyl-CoA carboxylase</fullName>
    </recommendedName>
</protein>
<reference evidence="5" key="1">
    <citation type="submission" date="2019-08" db="EMBL/GenBank/DDBJ databases">
        <authorList>
            <consortium name="GenomeTrakr network: Whole genome sequencing for foodborne pathogen traceback"/>
        </authorList>
    </citation>
    <scope>NUCLEOTIDE SEQUENCE</scope>
    <source>
        <strain evidence="5">AG19-0288</strain>
    </source>
</reference>
<keyword evidence="3" id="KW-0443">Lipid metabolism</keyword>
<dbReference type="GO" id="GO:0006633">
    <property type="term" value="P:fatty acid biosynthetic process"/>
    <property type="evidence" value="ECO:0007669"/>
    <property type="project" value="UniProtKB-UniPathway"/>
</dbReference>
<dbReference type="PANTHER" id="PTHR45266:SF3">
    <property type="entry name" value="OXALOACETATE DECARBOXYLASE ALPHA CHAIN"/>
    <property type="match status" value="1"/>
</dbReference>
<comment type="caution">
    <text evidence="5">The sequence shown here is derived from an EMBL/GenBank/DDBJ whole genome shotgun (WGS) entry which is preliminary data.</text>
</comment>
<dbReference type="PROSITE" id="PS50968">
    <property type="entry name" value="BIOTINYL_LIPOYL"/>
    <property type="match status" value="1"/>
</dbReference>
<keyword evidence="3" id="KW-0276">Fatty acid metabolism</keyword>
<dbReference type="PRINTS" id="PR01071">
    <property type="entry name" value="ACOABIOTINCC"/>
</dbReference>
<dbReference type="InterPro" id="IPR000089">
    <property type="entry name" value="Biotin_lipoyl"/>
</dbReference>
<keyword evidence="3" id="KW-0444">Lipid biosynthesis</keyword>
<evidence type="ECO:0000313" key="5">
    <source>
        <dbReference type="EMBL" id="ECQ6721639.1"/>
    </source>
</evidence>
<organism evidence="5">
    <name type="scientific">Listeria monocytogenes</name>
    <dbReference type="NCBI Taxonomy" id="1639"/>
    <lineage>
        <taxon>Bacteria</taxon>
        <taxon>Bacillati</taxon>
        <taxon>Bacillota</taxon>
        <taxon>Bacilli</taxon>
        <taxon>Bacillales</taxon>
        <taxon>Listeriaceae</taxon>
        <taxon>Listeria</taxon>
    </lineage>
</organism>
<dbReference type="InterPro" id="IPR001249">
    <property type="entry name" value="AcCoA_biotinCC"/>
</dbReference>
<dbReference type="CDD" id="cd06850">
    <property type="entry name" value="biotinyl_domain"/>
    <property type="match status" value="1"/>
</dbReference>
<dbReference type="PANTHER" id="PTHR45266">
    <property type="entry name" value="OXALOACETATE DECARBOXYLASE ALPHA CHAIN"/>
    <property type="match status" value="1"/>
</dbReference>
<dbReference type="GO" id="GO:0003989">
    <property type="term" value="F:acetyl-CoA carboxylase activity"/>
    <property type="evidence" value="ECO:0007669"/>
    <property type="project" value="InterPro"/>
</dbReference>
<dbReference type="RefSeq" id="WP_149040817.1">
    <property type="nucleotide sequence ID" value="NZ_VTIO01000004.1"/>
</dbReference>
<keyword evidence="2 3" id="KW-0092">Biotin</keyword>
<dbReference type="NCBIfam" id="TIGR00531">
    <property type="entry name" value="BCCP"/>
    <property type="match status" value="1"/>
</dbReference>
<keyword evidence="3" id="KW-0275">Fatty acid biosynthesis</keyword>
<dbReference type="EMBL" id="AAKCDQ010000001">
    <property type="protein sequence ID" value="ECQ6721639.1"/>
    <property type="molecule type" value="Genomic_DNA"/>
</dbReference>
<comment type="pathway">
    <text evidence="3">Lipid metabolism; fatty acid biosynthesis.</text>
</comment>
<evidence type="ECO:0000259" key="4">
    <source>
        <dbReference type="PROSITE" id="PS50968"/>
    </source>
</evidence>
<comment type="function">
    <text evidence="3">This protein is a component of the acetyl coenzyme A carboxylase complex; first, biotin carboxylase catalyzes the carboxylation of the carrier protein and then the transcarboxylase transfers the carboxyl group to form malonyl-CoA.</text>
</comment>
<dbReference type="GO" id="GO:0009317">
    <property type="term" value="C:acetyl-CoA carboxylase complex"/>
    <property type="evidence" value="ECO:0007669"/>
    <property type="project" value="InterPro"/>
</dbReference>
<evidence type="ECO:0000256" key="1">
    <source>
        <dbReference type="ARBA" id="ARBA00017562"/>
    </source>
</evidence>
<dbReference type="InterPro" id="IPR011053">
    <property type="entry name" value="Single_hybrid_motif"/>
</dbReference>
<dbReference type="UniPathway" id="UPA00094"/>
<dbReference type="SUPFAM" id="SSF51230">
    <property type="entry name" value="Single hybrid motif"/>
    <property type="match status" value="1"/>
</dbReference>
<accession>A0A5Y9DID8</accession>
<name>A0A5Y9DID8_LISMN</name>
<sequence>MLSIDEIKQLIELIDESTLDEFELETKDSKILLKKNKTVVAAAAVQEAPIAITQAPAQAAPVAQAQPAAPQAEANTAEDASLEVITSPMVGTFYASASPEDANFVSVGSKVSAQSVVCIVEAMKLFNEITADIDGEIAEILVSSGELVEFGQPLFKVRKK</sequence>
<dbReference type="AlphaFoldDB" id="A0A5Y9DID8"/>